<dbReference type="Proteomes" id="UP000648801">
    <property type="component" value="Unassembled WGS sequence"/>
</dbReference>
<gene>
    <name evidence="5" type="ORF">GCM10011507_01820</name>
</gene>
<dbReference type="Gene3D" id="2.60.40.10">
    <property type="entry name" value="Immunoglobulins"/>
    <property type="match status" value="1"/>
</dbReference>
<comment type="caution">
    <text evidence="5">The sequence shown here is derived from an EMBL/GenBank/DDBJ whole genome shotgun (WGS) entry which is preliminary data.</text>
</comment>
<sequence>MHRRDLLKLGAATLATGLTPALATTAPEPSSANVEQWGLFEIALPGPSTGNPYQEVSLTASFTLEHRTVQVTGFYDGEGTYRIRFMPDALGHWTYTTASSAPQLANKTGAFTCTAPTTPGNHGPVIVRHEFHFQHADGTPYFPFGTTTYAYFFTSDDNARASIEGLKPHFNKTRACVLPKPLGGDKEKQILPFPRANGTNDLTRFNPAYFQLLEKRLLELQRANIQADVILFHPYDAWGYKSMPAEADDFYLRYAIARLSAFRNVWWSIANEYDLVKSKTMSDWDRFFRITAAEDPYSHLRSIHHSGPIYDNTKPWVTHASLQRYDFENTAERRLAWRKPIIYDEMQYEGDIDRRWGNLSGEEMLRRFWLAIVNGAYGSHGEVFFSATGEASSADAGQLRGDSPSRIAFLHALVEKLTTTGLNAPESPYYLNAGTPGQLYLYYFDYHRPSRYDFPLPTTANFRATLIDPWNMTTTPVPGTHSGKSRITLPNKPYQAIVFEKISDNHNPHTEAAKPEVLD</sequence>
<dbReference type="InterPro" id="IPR017853">
    <property type="entry name" value="GH"/>
</dbReference>
<evidence type="ECO:0000313" key="6">
    <source>
        <dbReference type="Proteomes" id="UP000648801"/>
    </source>
</evidence>
<dbReference type="InterPro" id="IPR025277">
    <property type="entry name" value="Apiosidase-like_cat_dom"/>
</dbReference>
<evidence type="ECO:0000259" key="3">
    <source>
        <dbReference type="Pfam" id="PF16586"/>
    </source>
</evidence>
<dbReference type="PANTHER" id="PTHR37836">
    <property type="entry name" value="LMO1036 PROTEIN"/>
    <property type="match status" value="1"/>
</dbReference>
<dbReference type="PROSITE" id="PS51318">
    <property type="entry name" value="TAT"/>
    <property type="match status" value="1"/>
</dbReference>
<dbReference type="InterPro" id="IPR013783">
    <property type="entry name" value="Ig-like_fold"/>
</dbReference>
<evidence type="ECO:0000259" key="2">
    <source>
        <dbReference type="Pfam" id="PF13204"/>
    </source>
</evidence>
<keyword evidence="6" id="KW-1185">Reference proteome</keyword>
<dbReference type="SUPFAM" id="SSF51445">
    <property type="entry name" value="(Trans)glycosidases"/>
    <property type="match status" value="1"/>
</dbReference>
<dbReference type="Pfam" id="PF13204">
    <property type="entry name" value="Apiosidase"/>
    <property type="match status" value="1"/>
</dbReference>
<dbReference type="Pfam" id="PF18310">
    <property type="entry name" value="DUF5605"/>
    <property type="match status" value="1"/>
</dbReference>
<dbReference type="InterPro" id="IPR006311">
    <property type="entry name" value="TAT_signal"/>
</dbReference>
<feature type="domain" description="Apiosidase-like catalytic" evidence="2">
    <location>
        <begin position="132"/>
        <end position="378"/>
    </location>
</feature>
<feature type="domain" description="DUF5060" evidence="3">
    <location>
        <begin position="33"/>
        <end position="99"/>
    </location>
</feature>
<proteinExistence type="predicted"/>
<reference evidence="5" key="2">
    <citation type="submission" date="2020-09" db="EMBL/GenBank/DDBJ databases">
        <authorList>
            <person name="Sun Q."/>
            <person name="Zhou Y."/>
        </authorList>
    </citation>
    <scope>NUCLEOTIDE SEQUENCE</scope>
    <source>
        <strain evidence="5">CGMCC 1.15447</strain>
    </source>
</reference>
<dbReference type="Pfam" id="PF16586">
    <property type="entry name" value="DUF5060"/>
    <property type="match status" value="1"/>
</dbReference>
<protein>
    <recommendedName>
        <fullName evidence="7">DUF5060 domain-containing protein</fullName>
    </recommendedName>
</protein>
<dbReference type="RefSeq" id="WP_188757498.1">
    <property type="nucleotide sequence ID" value="NZ_BMJB01000001.1"/>
</dbReference>
<evidence type="ECO:0000313" key="5">
    <source>
        <dbReference type="EMBL" id="GGA54221.1"/>
    </source>
</evidence>
<name>A0A916RH79_9BACT</name>
<dbReference type="InterPro" id="IPR032260">
    <property type="entry name" value="DUF5060"/>
</dbReference>
<dbReference type="Gene3D" id="3.20.20.80">
    <property type="entry name" value="Glycosidases"/>
    <property type="match status" value="1"/>
</dbReference>
<organism evidence="5 6">
    <name type="scientific">Edaphobacter acidisoli</name>
    <dbReference type="NCBI Taxonomy" id="2040573"/>
    <lineage>
        <taxon>Bacteria</taxon>
        <taxon>Pseudomonadati</taxon>
        <taxon>Acidobacteriota</taxon>
        <taxon>Terriglobia</taxon>
        <taxon>Terriglobales</taxon>
        <taxon>Acidobacteriaceae</taxon>
        <taxon>Edaphobacter</taxon>
    </lineage>
</organism>
<evidence type="ECO:0000259" key="4">
    <source>
        <dbReference type="Pfam" id="PF18310"/>
    </source>
</evidence>
<reference evidence="5" key="1">
    <citation type="journal article" date="2014" name="Int. J. Syst. Evol. Microbiol.">
        <title>Complete genome sequence of Corynebacterium casei LMG S-19264T (=DSM 44701T), isolated from a smear-ripened cheese.</title>
        <authorList>
            <consortium name="US DOE Joint Genome Institute (JGI-PGF)"/>
            <person name="Walter F."/>
            <person name="Albersmeier A."/>
            <person name="Kalinowski J."/>
            <person name="Ruckert C."/>
        </authorList>
    </citation>
    <scope>NUCLEOTIDE SEQUENCE</scope>
    <source>
        <strain evidence="5">CGMCC 1.15447</strain>
    </source>
</reference>
<dbReference type="InterPro" id="IPR041239">
    <property type="entry name" value="DUF5605"/>
</dbReference>
<feature type="domain" description="DUF5605" evidence="4">
    <location>
        <begin position="433"/>
        <end position="497"/>
    </location>
</feature>
<dbReference type="EMBL" id="BMJB01000001">
    <property type="protein sequence ID" value="GGA54221.1"/>
    <property type="molecule type" value="Genomic_DNA"/>
</dbReference>
<keyword evidence="1" id="KW-0732">Signal</keyword>
<evidence type="ECO:0000256" key="1">
    <source>
        <dbReference type="SAM" id="SignalP"/>
    </source>
</evidence>
<evidence type="ECO:0008006" key="7">
    <source>
        <dbReference type="Google" id="ProtNLM"/>
    </source>
</evidence>
<feature type="chain" id="PRO_5036973633" description="DUF5060 domain-containing protein" evidence="1">
    <location>
        <begin position="24"/>
        <end position="519"/>
    </location>
</feature>
<dbReference type="AlphaFoldDB" id="A0A916RH79"/>
<feature type="signal peptide" evidence="1">
    <location>
        <begin position="1"/>
        <end position="23"/>
    </location>
</feature>
<dbReference type="PANTHER" id="PTHR37836:SF2">
    <property type="entry name" value="DUF4038 DOMAIN-CONTAINING PROTEIN"/>
    <property type="match status" value="1"/>
</dbReference>
<dbReference type="Gene3D" id="2.60.40.3950">
    <property type="match status" value="1"/>
</dbReference>
<accession>A0A916RH79</accession>